<name>V6LRP2_9EUKA</name>
<dbReference type="Gene3D" id="3.30.420.40">
    <property type="match status" value="2"/>
</dbReference>
<keyword evidence="4" id="KW-1185">Reference proteome</keyword>
<dbReference type="AlphaFoldDB" id="V6LRP2"/>
<dbReference type="InterPro" id="IPR043129">
    <property type="entry name" value="ATPase_NBD"/>
</dbReference>
<sequence>MSKPIVADLGSHTIKVINNRNLSVINSQYPQGKPNISLSQLPLITRCSLQTPFSRGCIIAFDALPNEFTEILDNRSLVMSTPPLLPQSLASKLDEYLFESCNVASLYRISAPAAAIKAPELNSRDFPAHIVLDLGFQHCTCSALIFGQLVQHSVRRNDAGGLLLDNSFGIDPNKKNIFSALPDHQILRQQLRQLLLCGIPEGVISLTENNKLEPVKIENRPYYEVRGHEQFGLISAIIDPIQLNLAQKGAVELVKECICSLPYSVSVVAAENLILIGGLSKSFRLQSILEEKLVKTGIIGKIIVTKEPELTTIKGLEVIAKEYKTVNKDLYFEYGKDIFCKRFL</sequence>
<dbReference type="Gene3D" id="3.90.640.10">
    <property type="entry name" value="Actin, Chain A, domain 4"/>
    <property type="match status" value="1"/>
</dbReference>
<proteinExistence type="inferred from homology"/>
<accession>V6LRP2</accession>
<comment type="similarity">
    <text evidence="1">Belongs to the actin family.</text>
</comment>
<dbReference type="EMBL" id="KI546046">
    <property type="protein sequence ID" value="EST47235.1"/>
    <property type="molecule type" value="Genomic_DNA"/>
</dbReference>
<dbReference type="SMART" id="SM00268">
    <property type="entry name" value="ACTIN"/>
    <property type="match status" value="1"/>
</dbReference>
<reference evidence="2 3" key="1">
    <citation type="journal article" date="2014" name="PLoS Genet.">
        <title>The Genome of Spironucleus salmonicida Highlights a Fish Pathogen Adapted to Fluctuating Environments.</title>
        <authorList>
            <person name="Xu F."/>
            <person name="Jerlstrom-Hultqvist J."/>
            <person name="Einarsson E."/>
            <person name="Astvaldsson A."/>
            <person name="Svard S.G."/>
            <person name="Andersson J.O."/>
        </authorList>
    </citation>
    <scope>NUCLEOTIDE SEQUENCE</scope>
    <source>
        <strain evidence="3">ATCC 50377</strain>
    </source>
</reference>
<reference evidence="3" key="2">
    <citation type="submission" date="2020-12" db="EMBL/GenBank/DDBJ databases">
        <title>New Spironucleus salmonicida genome in near-complete chromosomes.</title>
        <authorList>
            <person name="Xu F."/>
            <person name="Kurt Z."/>
            <person name="Jimenez-Gonzalez A."/>
            <person name="Astvaldsson A."/>
            <person name="Andersson J.O."/>
            <person name="Svard S.G."/>
        </authorList>
    </citation>
    <scope>NUCLEOTIDE SEQUENCE</scope>
    <source>
        <strain evidence="3">ATCC 50377</strain>
    </source>
</reference>
<dbReference type="Proteomes" id="UP000018208">
    <property type="component" value="Unassembled WGS sequence"/>
</dbReference>
<evidence type="ECO:0000313" key="4">
    <source>
        <dbReference type="Proteomes" id="UP000018208"/>
    </source>
</evidence>
<dbReference type="Pfam" id="PF00022">
    <property type="entry name" value="Actin"/>
    <property type="match status" value="1"/>
</dbReference>
<evidence type="ECO:0000256" key="1">
    <source>
        <dbReference type="RuleBase" id="RU000487"/>
    </source>
</evidence>
<gene>
    <name evidence="2" type="ORF">SS50377_12745</name>
    <name evidence="3" type="ORF">SS50377_23364</name>
</gene>
<protein>
    <submittedName>
        <fullName evidence="2 3">Actin</fullName>
    </submittedName>
</protein>
<dbReference type="VEuPathDB" id="GiardiaDB:SS50377_23364"/>
<dbReference type="EMBL" id="AUWU02000003">
    <property type="protein sequence ID" value="KAH0575724.1"/>
    <property type="molecule type" value="Genomic_DNA"/>
</dbReference>
<dbReference type="InterPro" id="IPR004000">
    <property type="entry name" value="Actin"/>
</dbReference>
<evidence type="ECO:0000313" key="3">
    <source>
        <dbReference type="EMBL" id="KAH0575724.1"/>
    </source>
</evidence>
<evidence type="ECO:0000313" key="2">
    <source>
        <dbReference type="EMBL" id="EST47235.1"/>
    </source>
</evidence>
<dbReference type="PANTHER" id="PTHR11937">
    <property type="entry name" value="ACTIN"/>
    <property type="match status" value="1"/>
</dbReference>
<organism evidence="2">
    <name type="scientific">Spironucleus salmonicida</name>
    <dbReference type="NCBI Taxonomy" id="348837"/>
    <lineage>
        <taxon>Eukaryota</taxon>
        <taxon>Metamonada</taxon>
        <taxon>Diplomonadida</taxon>
        <taxon>Hexamitidae</taxon>
        <taxon>Hexamitinae</taxon>
        <taxon>Spironucleus</taxon>
    </lineage>
</organism>
<dbReference type="SUPFAM" id="SSF53067">
    <property type="entry name" value="Actin-like ATPase domain"/>
    <property type="match status" value="2"/>
</dbReference>